<name>A0A380TKE0_9ZZZZ</name>
<dbReference type="SMART" id="SM00316">
    <property type="entry name" value="S1"/>
    <property type="match status" value="6"/>
</dbReference>
<reference evidence="10" key="1">
    <citation type="submission" date="2018-07" db="EMBL/GenBank/DDBJ databases">
        <authorList>
            <person name="Quirk P.G."/>
            <person name="Krulwich T.A."/>
        </authorList>
    </citation>
    <scope>NUCLEOTIDE SEQUENCE</scope>
</reference>
<evidence type="ECO:0000313" key="10">
    <source>
        <dbReference type="EMBL" id="SUS08628.1"/>
    </source>
</evidence>
<organism evidence="10">
    <name type="scientific">metagenome</name>
    <dbReference type="NCBI Taxonomy" id="256318"/>
    <lineage>
        <taxon>unclassified sequences</taxon>
        <taxon>metagenomes</taxon>
    </lineage>
</organism>
<dbReference type="InterPro" id="IPR012340">
    <property type="entry name" value="NA-bd_OB-fold"/>
</dbReference>
<dbReference type="FunFam" id="2.40.50.140:FF:000011">
    <property type="entry name" value="30S ribosomal protein S1"/>
    <property type="match status" value="1"/>
</dbReference>
<protein>
    <recommendedName>
        <fullName evidence="6">Small ribosomal subunit protein bS1</fullName>
    </recommendedName>
    <alternativeName>
        <fullName evidence="7">30S ribosomal protein S1</fullName>
    </alternativeName>
</protein>
<evidence type="ECO:0000256" key="8">
    <source>
        <dbReference type="SAM" id="MobiDB-lite"/>
    </source>
</evidence>
<dbReference type="PRINTS" id="PR00681">
    <property type="entry name" value="RIBOSOMALS1"/>
</dbReference>
<dbReference type="PROSITE" id="PS50126">
    <property type="entry name" value="S1"/>
    <property type="match status" value="6"/>
</dbReference>
<dbReference type="PANTHER" id="PTHR10724">
    <property type="entry name" value="30S RIBOSOMAL PROTEIN S1"/>
    <property type="match status" value="1"/>
</dbReference>
<dbReference type="CDD" id="cd05688">
    <property type="entry name" value="S1_RPS1_repeat_ec3"/>
    <property type="match status" value="1"/>
</dbReference>
<evidence type="ECO:0000256" key="2">
    <source>
        <dbReference type="ARBA" id="ARBA00022737"/>
    </source>
</evidence>
<dbReference type="GO" id="GO:0003735">
    <property type="term" value="F:structural constituent of ribosome"/>
    <property type="evidence" value="ECO:0007669"/>
    <property type="project" value="InterPro"/>
</dbReference>
<feature type="domain" description="S1 motif" evidence="9">
    <location>
        <begin position="293"/>
        <end position="363"/>
    </location>
</feature>
<evidence type="ECO:0000256" key="3">
    <source>
        <dbReference type="ARBA" id="ARBA00022884"/>
    </source>
</evidence>
<dbReference type="InterPro" id="IPR000110">
    <property type="entry name" value="Ribosomal_bS1"/>
</dbReference>
<feature type="domain" description="S1 motif" evidence="9">
    <location>
        <begin position="467"/>
        <end position="536"/>
    </location>
</feature>
<evidence type="ECO:0000256" key="5">
    <source>
        <dbReference type="ARBA" id="ARBA00023274"/>
    </source>
</evidence>
<dbReference type="InterPro" id="IPR003029">
    <property type="entry name" value="S1_domain"/>
</dbReference>
<dbReference type="InterPro" id="IPR050437">
    <property type="entry name" value="Ribos_protein_bS1-like"/>
</dbReference>
<dbReference type="GO" id="GO:0003729">
    <property type="term" value="F:mRNA binding"/>
    <property type="evidence" value="ECO:0007669"/>
    <property type="project" value="TreeGrafter"/>
</dbReference>
<dbReference type="GO" id="GO:0006412">
    <property type="term" value="P:translation"/>
    <property type="evidence" value="ECO:0007669"/>
    <property type="project" value="InterPro"/>
</dbReference>
<sequence length="591" mass="64914">MTASELASAAQSGSSESKESFAAMLDEAFGAQEGFEGRVVRGTVVGIENEYAVIDVGLKSEGRVALKEFSTPAQSAKIAPGDHIDVYVERYEDKDGLVMLSREKAKREEAWNQLERCFKNNERINGTIFGRVKGGFIVDLSGAVAFLPGSQVDIRPVRDMAPLMNTPQPFQILKMDRSRNNIVVSRRAVLEETRAEARSELIANLKEGQVLDGVVKNITDYGAFVDLGGVDGLLHVTDISWRRINHPSEALQIGETVKVQVIRFNPESQRISLGMKQLEADPWDGVQLKYPVGAKFVGRVTNITDYGAFIELEPGVEGLVHVSEMSWTKKNVHPGKIVSTSQEVEVVVLDVDRDKRRISLGLKQSLPNPWEEFQDQHPIGSVVEGEVKNITEFGLFIGLTGEIDGMVHLSDLSWTQAGEAAIQEVKRGDLVRAKVLDVDVDKERISLGVKQLASDPFEDGVSRLKRNAVVTCTVTGVFDGGIEVQTADGVPGIIRKAELSRDRSEQRPDRFARGEKVDAKVLQIDHSGRKVVLSIKAREIEEEKQAVATYGSSDSGASLGDILGAAIKEKRETAEAQRRAEVEEKREADSE</sequence>
<evidence type="ECO:0000256" key="4">
    <source>
        <dbReference type="ARBA" id="ARBA00022980"/>
    </source>
</evidence>
<dbReference type="AlphaFoldDB" id="A0A380TKE0"/>
<dbReference type="NCBIfam" id="NF004955">
    <property type="entry name" value="PRK06299.1-5"/>
    <property type="match status" value="1"/>
</dbReference>
<feature type="domain" description="S1 motif" evidence="9">
    <location>
        <begin position="380"/>
        <end position="450"/>
    </location>
</feature>
<evidence type="ECO:0000256" key="7">
    <source>
        <dbReference type="ARBA" id="ARBA00035517"/>
    </source>
</evidence>
<keyword evidence="3" id="KW-0694">RNA-binding</keyword>
<dbReference type="PANTHER" id="PTHR10724:SF7">
    <property type="entry name" value="SMALL RIBOSOMAL SUBUNIT PROTEIN BS1C"/>
    <property type="match status" value="1"/>
</dbReference>
<dbReference type="NCBIfam" id="NF004952">
    <property type="entry name" value="PRK06299.1-2"/>
    <property type="match status" value="1"/>
</dbReference>
<feature type="domain" description="S1 motif" evidence="9">
    <location>
        <begin position="37"/>
        <end position="103"/>
    </location>
</feature>
<feature type="domain" description="S1 motif" evidence="9">
    <location>
        <begin position="121"/>
        <end position="187"/>
    </location>
</feature>
<evidence type="ECO:0000256" key="1">
    <source>
        <dbReference type="ARBA" id="ARBA00006767"/>
    </source>
</evidence>
<dbReference type="Pfam" id="PF00575">
    <property type="entry name" value="S1"/>
    <property type="match status" value="6"/>
</dbReference>
<keyword evidence="5" id="KW-0687">Ribonucleoprotein</keyword>
<comment type="similarity">
    <text evidence="1">Belongs to the bacterial ribosomal protein bS1 family.</text>
</comment>
<gene>
    <name evidence="10" type="primary">rpsA</name>
    <name evidence="10" type="ORF">DF3PB_790009</name>
</gene>
<accession>A0A380TKE0</accession>
<dbReference type="Gene3D" id="2.40.50.140">
    <property type="entry name" value="Nucleic acid-binding proteins"/>
    <property type="match status" value="5"/>
</dbReference>
<proteinExistence type="inferred from homology"/>
<keyword evidence="4" id="KW-0689">Ribosomal protein</keyword>
<dbReference type="CDD" id="cd05687">
    <property type="entry name" value="S1_RPS1_repeat_ec1_hs1"/>
    <property type="match status" value="1"/>
</dbReference>
<keyword evidence="2" id="KW-0677">Repeat</keyword>
<feature type="domain" description="S1 motif" evidence="9">
    <location>
        <begin position="208"/>
        <end position="276"/>
    </location>
</feature>
<dbReference type="SUPFAM" id="SSF50249">
    <property type="entry name" value="Nucleic acid-binding proteins"/>
    <property type="match status" value="6"/>
</dbReference>
<dbReference type="FunFam" id="2.40.50.140:FF:000018">
    <property type="entry name" value="30S ribosomal protein S1"/>
    <property type="match status" value="1"/>
</dbReference>
<feature type="region of interest" description="Disordered" evidence="8">
    <location>
        <begin position="570"/>
        <end position="591"/>
    </location>
</feature>
<dbReference type="CDD" id="cd04465">
    <property type="entry name" value="S1_RPS1_repeat_ec2_hs2"/>
    <property type="match status" value="1"/>
</dbReference>
<dbReference type="CDD" id="cd05691">
    <property type="entry name" value="S1_RPS1_repeat_ec6"/>
    <property type="match status" value="1"/>
</dbReference>
<evidence type="ECO:0000259" key="9">
    <source>
        <dbReference type="PROSITE" id="PS50126"/>
    </source>
</evidence>
<dbReference type="NCBIfam" id="TIGR00717">
    <property type="entry name" value="rpsA"/>
    <property type="match status" value="1"/>
</dbReference>
<evidence type="ECO:0000256" key="6">
    <source>
        <dbReference type="ARBA" id="ARBA00035293"/>
    </source>
</evidence>
<dbReference type="InterPro" id="IPR035104">
    <property type="entry name" value="Ribosomal_protein_S1-like"/>
</dbReference>
<dbReference type="EMBL" id="UIDG01000633">
    <property type="protein sequence ID" value="SUS08628.1"/>
    <property type="molecule type" value="Genomic_DNA"/>
</dbReference>
<dbReference type="GO" id="GO:0022627">
    <property type="term" value="C:cytosolic small ribosomal subunit"/>
    <property type="evidence" value="ECO:0007669"/>
    <property type="project" value="TreeGrafter"/>
</dbReference>